<dbReference type="SUPFAM" id="SSF55136">
    <property type="entry name" value="Probable bacterial effector-binding domain"/>
    <property type="match status" value="1"/>
</dbReference>
<sequence length="170" mass="18369">MNPTVATHGPTACLSVTGQGEPGGGEYAAAVQAIYTVATALGAGYAPLEGQWWVEDERPALEVPREQWRWHLMLPLPAAPSAGTLEAAREHSRVACPAAYRIRLATVAEGECVELLHEGPFSEEPRSLKVIHDYMAEQGLVPNGPHHEVYLSPPDDPAPRTLLRQPVRPA</sequence>
<accession>A0A6V8KW66</accession>
<evidence type="ECO:0000256" key="1">
    <source>
        <dbReference type="SAM" id="MobiDB-lite"/>
    </source>
</evidence>
<evidence type="ECO:0000313" key="2">
    <source>
        <dbReference type="EMBL" id="GFJ84805.1"/>
    </source>
</evidence>
<gene>
    <name evidence="2" type="ORF">Phou_089850</name>
</gene>
<dbReference type="Proteomes" id="UP000482800">
    <property type="component" value="Unassembled WGS sequence"/>
</dbReference>
<dbReference type="AlphaFoldDB" id="A0A6V8KW66"/>
<reference evidence="2 3" key="1">
    <citation type="submission" date="2020-03" db="EMBL/GenBank/DDBJ databases">
        <title>Whole genome shotgun sequence of Phytohabitans houttuyneae NBRC 108639.</title>
        <authorList>
            <person name="Komaki H."/>
            <person name="Tamura T."/>
        </authorList>
    </citation>
    <scope>NUCLEOTIDE SEQUENCE [LARGE SCALE GENOMIC DNA]</scope>
    <source>
        <strain evidence="2 3">NBRC 108639</strain>
    </source>
</reference>
<dbReference type="Gene3D" id="3.20.80.10">
    <property type="entry name" value="Regulatory factor, effector binding domain"/>
    <property type="match status" value="1"/>
</dbReference>
<name>A0A6V8KW66_9ACTN</name>
<reference evidence="2 3" key="2">
    <citation type="submission" date="2020-03" db="EMBL/GenBank/DDBJ databases">
        <authorList>
            <person name="Ichikawa N."/>
            <person name="Kimura A."/>
            <person name="Kitahashi Y."/>
            <person name="Uohara A."/>
        </authorList>
    </citation>
    <scope>NUCLEOTIDE SEQUENCE [LARGE SCALE GENOMIC DNA]</scope>
    <source>
        <strain evidence="2 3">NBRC 108639</strain>
    </source>
</reference>
<evidence type="ECO:0000313" key="3">
    <source>
        <dbReference type="Proteomes" id="UP000482800"/>
    </source>
</evidence>
<feature type="region of interest" description="Disordered" evidence="1">
    <location>
        <begin position="143"/>
        <end position="170"/>
    </location>
</feature>
<organism evidence="2 3">
    <name type="scientific">Phytohabitans houttuyneae</name>
    <dbReference type="NCBI Taxonomy" id="1076126"/>
    <lineage>
        <taxon>Bacteria</taxon>
        <taxon>Bacillati</taxon>
        <taxon>Actinomycetota</taxon>
        <taxon>Actinomycetes</taxon>
        <taxon>Micromonosporales</taxon>
        <taxon>Micromonosporaceae</taxon>
    </lineage>
</organism>
<keyword evidence="3" id="KW-1185">Reference proteome</keyword>
<dbReference type="InterPro" id="IPR011256">
    <property type="entry name" value="Reg_factor_effector_dom_sf"/>
</dbReference>
<proteinExistence type="predicted"/>
<dbReference type="EMBL" id="BLPF01000004">
    <property type="protein sequence ID" value="GFJ84805.1"/>
    <property type="molecule type" value="Genomic_DNA"/>
</dbReference>
<protein>
    <submittedName>
        <fullName evidence="2">Transcriptional regulator</fullName>
    </submittedName>
</protein>
<comment type="caution">
    <text evidence="2">The sequence shown here is derived from an EMBL/GenBank/DDBJ whole genome shotgun (WGS) entry which is preliminary data.</text>
</comment>
<dbReference type="RefSeq" id="WP_173069562.1">
    <property type="nucleotide sequence ID" value="NZ_BAABGO010000048.1"/>
</dbReference>